<gene>
    <name evidence="1" type="ORF">DCAR_024578</name>
</gene>
<sequence length="108" mass="12481">MMTNKEQIENLEAGLQRNRIESGVFEPSLSPYMLYLPSLIYQSTWLEKIRRVSPVPLFLAMTQPVGKSGKGCLSEGELRRKRLKHLMLETIGAVMHVKPFRKNPRIRN</sequence>
<evidence type="ECO:0000313" key="1">
    <source>
        <dbReference type="EMBL" id="KZM87444.1"/>
    </source>
</evidence>
<reference evidence="1" key="1">
    <citation type="journal article" date="2016" name="Nat. Genet.">
        <title>A high-quality carrot genome assembly provides new insights into carotenoid accumulation and asterid genome evolution.</title>
        <authorList>
            <person name="Iorizzo M."/>
            <person name="Ellison S."/>
            <person name="Senalik D."/>
            <person name="Zeng P."/>
            <person name="Satapoomin P."/>
            <person name="Huang J."/>
            <person name="Bowman M."/>
            <person name="Iovene M."/>
            <person name="Sanseverino W."/>
            <person name="Cavagnaro P."/>
            <person name="Yildiz M."/>
            <person name="Macko-Podgorni A."/>
            <person name="Moranska E."/>
            <person name="Grzebelus E."/>
            <person name="Grzebelus D."/>
            <person name="Ashrafi H."/>
            <person name="Zheng Z."/>
            <person name="Cheng S."/>
            <person name="Spooner D."/>
            <person name="Van Deynze A."/>
            <person name="Simon P."/>
        </authorList>
    </citation>
    <scope>NUCLEOTIDE SEQUENCE [LARGE SCALE GENOMIC DNA]</scope>
    <source>
        <tissue evidence="1">Leaf</tissue>
    </source>
</reference>
<comment type="caution">
    <text evidence="1">The sequence shown here is derived from an EMBL/GenBank/DDBJ whole genome shotgun (WGS) entry which is preliminary data.</text>
</comment>
<dbReference type="AlphaFoldDB" id="A0A164TF86"/>
<dbReference type="EMBL" id="LNRQ01000007">
    <property type="protein sequence ID" value="KZM87444.1"/>
    <property type="molecule type" value="Genomic_DNA"/>
</dbReference>
<dbReference type="Gramene" id="KZM87444">
    <property type="protein sequence ID" value="KZM87444"/>
    <property type="gene ID" value="DCAR_024578"/>
</dbReference>
<organism evidence="1">
    <name type="scientific">Daucus carota subsp. sativus</name>
    <name type="common">Carrot</name>
    <dbReference type="NCBI Taxonomy" id="79200"/>
    <lineage>
        <taxon>Eukaryota</taxon>
        <taxon>Viridiplantae</taxon>
        <taxon>Streptophyta</taxon>
        <taxon>Embryophyta</taxon>
        <taxon>Tracheophyta</taxon>
        <taxon>Spermatophyta</taxon>
        <taxon>Magnoliopsida</taxon>
        <taxon>eudicotyledons</taxon>
        <taxon>Gunneridae</taxon>
        <taxon>Pentapetalae</taxon>
        <taxon>asterids</taxon>
        <taxon>campanulids</taxon>
        <taxon>Apiales</taxon>
        <taxon>Apiaceae</taxon>
        <taxon>Apioideae</taxon>
        <taxon>Scandiceae</taxon>
        <taxon>Daucinae</taxon>
        <taxon>Daucus</taxon>
        <taxon>Daucus sect. Daucus</taxon>
    </lineage>
</organism>
<accession>A0A164TF86</accession>
<protein>
    <submittedName>
        <fullName evidence="1">Uncharacterized protein</fullName>
    </submittedName>
</protein>
<proteinExistence type="predicted"/>
<name>A0A164TF86_DAUCS</name>